<reference evidence="3 4" key="1">
    <citation type="journal article" date="2016" name="Sci. Rep.">
        <title>Metabolic traits of an uncultured archaeal lineage -MSBL1- from brine pools of the Red Sea.</title>
        <authorList>
            <person name="Mwirichia R."/>
            <person name="Alam I."/>
            <person name="Rashid M."/>
            <person name="Vinu M."/>
            <person name="Ba-Alawi W."/>
            <person name="Anthony Kamau A."/>
            <person name="Kamanda Ngugi D."/>
            <person name="Goker M."/>
            <person name="Klenk H.P."/>
            <person name="Bajic V."/>
            <person name="Stingl U."/>
        </authorList>
    </citation>
    <scope>NUCLEOTIDE SEQUENCE [LARGE SCALE GENOMIC DNA]</scope>
    <source>
        <strain evidence="3">SCGC-AAA259I09</strain>
    </source>
</reference>
<dbReference type="SUPFAM" id="SSF50475">
    <property type="entry name" value="FMN-binding split barrel"/>
    <property type="match status" value="1"/>
</dbReference>
<feature type="non-terminal residue" evidence="3">
    <location>
        <position position="1"/>
    </location>
</feature>
<evidence type="ECO:0000256" key="1">
    <source>
        <dbReference type="ARBA" id="ARBA00010021"/>
    </source>
</evidence>
<dbReference type="InterPro" id="IPR002830">
    <property type="entry name" value="UbiD"/>
</dbReference>
<proteinExistence type="inferred from homology"/>
<dbReference type="Proteomes" id="UP000070463">
    <property type="component" value="Unassembled WGS sequence"/>
</dbReference>
<feature type="domain" description="3-octaprenyl-4-hydroxybenzoate carboxy-lyase-like Rift-related" evidence="2">
    <location>
        <begin position="2"/>
        <end position="59"/>
    </location>
</feature>
<dbReference type="GO" id="GO:0006744">
    <property type="term" value="P:ubiquinone biosynthetic process"/>
    <property type="evidence" value="ECO:0007669"/>
    <property type="project" value="TreeGrafter"/>
</dbReference>
<dbReference type="EMBL" id="LHXR01000177">
    <property type="protein sequence ID" value="KXA94585.1"/>
    <property type="molecule type" value="Genomic_DNA"/>
</dbReference>
<comment type="similarity">
    <text evidence="1">Belongs to the UbiD family.</text>
</comment>
<evidence type="ECO:0000259" key="2">
    <source>
        <dbReference type="Pfam" id="PF01977"/>
    </source>
</evidence>
<keyword evidence="4" id="KW-1185">Reference proteome</keyword>
<dbReference type="PANTHER" id="PTHR30108:SF17">
    <property type="entry name" value="FERULIC ACID DECARBOXYLASE 1"/>
    <property type="match status" value="1"/>
</dbReference>
<name>A0A133UK55_9EURY</name>
<gene>
    <name evidence="3" type="ORF">AKJ37_07465</name>
</gene>
<dbReference type="InterPro" id="IPR048304">
    <property type="entry name" value="UbiD_Rift_dom"/>
</dbReference>
<dbReference type="Pfam" id="PF01977">
    <property type="entry name" value="UbiD"/>
    <property type="match status" value="1"/>
</dbReference>
<evidence type="ECO:0000313" key="4">
    <source>
        <dbReference type="Proteomes" id="UP000070463"/>
    </source>
</evidence>
<evidence type="ECO:0000313" key="3">
    <source>
        <dbReference type="EMBL" id="KXA94585.1"/>
    </source>
</evidence>
<dbReference type="GO" id="GO:0008694">
    <property type="term" value="F:4-hydroxy-3-polyprenylbenzoate decarboxylase activity"/>
    <property type="evidence" value="ECO:0007669"/>
    <property type="project" value="TreeGrafter"/>
</dbReference>
<sequence length="84" mass="9548">IDLKVPATAEFVFEGIVPADERVREGPFGEYTGYYGNQRTNPKYEVNLITHRNNAIFQGAREQWKPSESFYAVGKSSQAEAYIE</sequence>
<accession>A0A133UK55</accession>
<organism evidence="3 4">
    <name type="scientific">candidate division MSBL1 archaeon SCGC-AAA259I09</name>
    <dbReference type="NCBI Taxonomy" id="1698267"/>
    <lineage>
        <taxon>Archaea</taxon>
        <taxon>Methanobacteriati</taxon>
        <taxon>Methanobacteriota</taxon>
        <taxon>candidate division MSBL1</taxon>
    </lineage>
</organism>
<dbReference type="AlphaFoldDB" id="A0A133UK55"/>
<dbReference type="PANTHER" id="PTHR30108">
    <property type="entry name" value="3-OCTAPRENYL-4-HYDROXYBENZOATE CARBOXY-LYASE-RELATED"/>
    <property type="match status" value="1"/>
</dbReference>
<protein>
    <recommendedName>
        <fullName evidence="2">3-octaprenyl-4-hydroxybenzoate carboxy-lyase-like Rift-related domain-containing protein</fullName>
    </recommendedName>
</protein>
<dbReference type="GO" id="GO:0005829">
    <property type="term" value="C:cytosol"/>
    <property type="evidence" value="ECO:0007669"/>
    <property type="project" value="TreeGrafter"/>
</dbReference>
<comment type="caution">
    <text evidence="3">The sequence shown here is derived from an EMBL/GenBank/DDBJ whole genome shotgun (WGS) entry which is preliminary data.</text>
</comment>